<dbReference type="AlphaFoldDB" id="A0A0F3GZ15"/>
<dbReference type="CDD" id="cd02214">
    <property type="entry name" value="cupin_MJ1618"/>
    <property type="match status" value="1"/>
</dbReference>
<protein>
    <submittedName>
        <fullName evidence="2">Cupin 2, conserved barrel domain protein</fullName>
    </submittedName>
</protein>
<gene>
    <name evidence="2" type="ORF">MBAV_000682</name>
</gene>
<dbReference type="SUPFAM" id="SSF51182">
    <property type="entry name" value="RmlC-like cupins"/>
    <property type="match status" value="1"/>
</dbReference>
<organism evidence="2 3">
    <name type="scientific">Candidatus Magnetobacterium bavaricum</name>
    <dbReference type="NCBI Taxonomy" id="29290"/>
    <lineage>
        <taxon>Bacteria</taxon>
        <taxon>Pseudomonadati</taxon>
        <taxon>Nitrospirota</taxon>
        <taxon>Thermodesulfovibrionia</taxon>
        <taxon>Thermodesulfovibrionales</taxon>
        <taxon>Candidatus Magnetobacteriaceae</taxon>
        <taxon>Candidatus Magnetobacterium</taxon>
    </lineage>
</organism>
<dbReference type="Proteomes" id="UP000033423">
    <property type="component" value="Unassembled WGS sequence"/>
</dbReference>
<keyword evidence="3" id="KW-1185">Reference proteome</keyword>
<name>A0A0F3GZ15_9BACT</name>
<accession>A0A0F3GZ15</accession>
<dbReference type="InterPro" id="IPR013096">
    <property type="entry name" value="Cupin_2"/>
</dbReference>
<dbReference type="Gene3D" id="2.60.120.10">
    <property type="entry name" value="Jelly Rolls"/>
    <property type="match status" value="1"/>
</dbReference>
<dbReference type="EMBL" id="LACI01000316">
    <property type="protein sequence ID" value="KJU87125.1"/>
    <property type="molecule type" value="Genomic_DNA"/>
</dbReference>
<dbReference type="InterPro" id="IPR011051">
    <property type="entry name" value="RmlC_Cupin_sf"/>
</dbReference>
<reference evidence="2 3" key="1">
    <citation type="submission" date="2015-02" db="EMBL/GenBank/DDBJ databases">
        <title>Single-cell genomics of uncultivated deep-branching MTB reveals a conserved set of magnetosome genes.</title>
        <authorList>
            <person name="Kolinko S."/>
            <person name="Richter M."/>
            <person name="Glockner F.O."/>
            <person name="Brachmann A."/>
            <person name="Schuler D."/>
        </authorList>
    </citation>
    <scope>NUCLEOTIDE SEQUENCE [LARGE SCALE GENOMIC DNA]</scope>
    <source>
        <strain evidence="2">TM-1</strain>
    </source>
</reference>
<dbReference type="InterPro" id="IPR014710">
    <property type="entry name" value="RmlC-like_jellyroll"/>
</dbReference>
<dbReference type="Pfam" id="PF07883">
    <property type="entry name" value="Cupin_2"/>
    <property type="match status" value="1"/>
</dbReference>
<evidence type="ECO:0000313" key="2">
    <source>
        <dbReference type="EMBL" id="KJU87125.1"/>
    </source>
</evidence>
<evidence type="ECO:0000313" key="3">
    <source>
        <dbReference type="Proteomes" id="UP000033423"/>
    </source>
</evidence>
<feature type="domain" description="Cupin type-2" evidence="1">
    <location>
        <begin position="56"/>
        <end position="121"/>
    </location>
</feature>
<dbReference type="PANTHER" id="PTHR36114:SF4">
    <property type="entry name" value="CUPIN 2 CONSERVED BARREL DOMAIN-CONTAINING PROTEIN"/>
    <property type="match status" value="1"/>
</dbReference>
<dbReference type="PANTHER" id="PTHR36114">
    <property type="entry name" value="16.7 KDA PROTEIN IN WHIE LOCUS"/>
    <property type="match status" value="1"/>
</dbReference>
<evidence type="ECO:0000259" key="1">
    <source>
        <dbReference type="Pfam" id="PF07883"/>
    </source>
</evidence>
<dbReference type="InterPro" id="IPR052044">
    <property type="entry name" value="PKS_Associated_Protein"/>
</dbReference>
<sequence>MPRRCKENSHFTDITMMKTGYKDIAPYVTKDGSEIRELLHPLHHGDMGVSVAEAVVHAGCLTALHRHIVTEEVYHVTAGRAIMTLGSERLLIEAGDTIHISPGTIHNLENIQDTPLKILCLCHPPYSHDDTELV</sequence>
<comment type="caution">
    <text evidence="2">The sequence shown here is derived from an EMBL/GenBank/DDBJ whole genome shotgun (WGS) entry which is preliminary data.</text>
</comment>
<proteinExistence type="predicted"/>